<dbReference type="KEGG" id="taj:C1A40_02335"/>
<protein>
    <submittedName>
        <fullName evidence="2">Uncharacterized protein</fullName>
    </submittedName>
</protein>
<proteinExistence type="predicted"/>
<keyword evidence="1" id="KW-0472">Membrane</keyword>
<dbReference type="Proteomes" id="UP000236592">
    <property type="component" value="Chromosome"/>
</dbReference>
<gene>
    <name evidence="2" type="ORF">C1A40_02335</name>
</gene>
<keyword evidence="1" id="KW-0812">Transmembrane</keyword>
<feature type="transmembrane region" description="Helical" evidence="1">
    <location>
        <begin position="187"/>
        <end position="207"/>
    </location>
</feature>
<keyword evidence="1" id="KW-1133">Transmembrane helix</keyword>
<organism evidence="2 3">
    <name type="scientific">Pseudotamlana carrageenivorans</name>
    <dbReference type="NCBI Taxonomy" id="2069432"/>
    <lineage>
        <taxon>Bacteria</taxon>
        <taxon>Pseudomonadati</taxon>
        <taxon>Bacteroidota</taxon>
        <taxon>Flavobacteriia</taxon>
        <taxon>Flavobacteriales</taxon>
        <taxon>Flavobacteriaceae</taxon>
        <taxon>Pseudotamlana</taxon>
    </lineage>
</organism>
<evidence type="ECO:0000313" key="2">
    <source>
        <dbReference type="EMBL" id="AUS04380.1"/>
    </source>
</evidence>
<keyword evidence="3" id="KW-1185">Reference proteome</keyword>
<accession>A0A2I7SEU1</accession>
<reference evidence="3" key="1">
    <citation type="submission" date="2018-01" db="EMBL/GenBank/DDBJ databases">
        <title>Complete genome of Tamlana sp. UJ94.</title>
        <authorList>
            <person name="Jung J."/>
            <person name="Chung D."/>
            <person name="Bae S.S."/>
            <person name="Baek K."/>
        </authorList>
    </citation>
    <scope>NUCLEOTIDE SEQUENCE [LARGE SCALE GENOMIC DNA]</scope>
    <source>
        <strain evidence="3">UJ94</strain>
    </source>
</reference>
<evidence type="ECO:0000256" key="1">
    <source>
        <dbReference type="SAM" id="Phobius"/>
    </source>
</evidence>
<dbReference type="AlphaFoldDB" id="A0A2I7SEU1"/>
<sequence length="212" mass="23069">MIIEYSENEALNGLFSFIGRGKENDAADKTVKNRIEQIKNDHGFNDLMFMKPEQAANVVNRIISDLSYEEAREGSPNFKNSNNKEQQAKHVRWYSDASSSVMTQFRQYALGLDGEVKSLGESEKTVNGVKFKAPYYKLILPQSAQNTTPTDGVSTADLLSLLSDKNSNPAPVATAVETPAPAPQNTALIVGGSVLALALVGGIIYAVTKKKK</sequence>
<evidence type="ECO:0000313" key="3">
    <source>
        <dbReference type="Proteomes" id="UP000236592"/>
    </source>
</evidence>
<name>A0A2I7SEU1_9FLAO</name>
<dbReference type="EMBL" id="CP025938">
    <property type="protein sequence ID" value="AUS04380.1"/>
    <property type="molecule type" value="Genomic_DNA"/>
</dbReference>
<dbReference type="RefSeq" id="WP_102994490.1">
    <property type="nucleotide sequence ID" value="NZ_CP025938.1"/>
</dbReference>